<dbReference type="KEGG" id="vcn:VOLCADRAFT_45589"/>
<dbReference type="AlphaFoldDB" id="D8TVA5"/>
<dbReference type="GeneID" id="9619886"/>
<dbReference type="eggNOG" id="ENOG502QRU1">
    <property type="taxonomic scope" value="Eukaryota"/>
</dbReference>
<dbReference type="GO" id="GO:0009536">
    <property type="term" value="C:plastid"/>
    <property type="evidence" value="ECO:0007669"/>
    <property type="project" value="UniProtKB-SubCell"/>
</dbReference>
<keyword evidence="5" id="KW-1185">Reference proteome</keyword>
<feature type="non-terminal residue" evidence="4">
    <location>
        <position position="165"/>
    </location>
</feature>
<evidence type="ECO:0000256" key="2">
    <source>
        <dbReference type="ARBA" id="ARBA00022640"/>
    </source>
</evidence>
<protein>
    <recommendedName>
        <fullName evidence="3">Plastid lipid-associated protein/fibrillin conserved domain-containing protein</fullName>
    </recommendedName>
</protein>
<feature type="domain" description="Plastid lipid-associated protein/fibrillin conserved" evidence="3">
    <location>
        <begin position="2"/>
        <end position="144"/>
    </location>
</feature>
<dbReference type="OrthoDB" id="201321at2759"/>
<accession>D8TVA5</accession>
<dbReference type="InterPro" id="IPR006843">
    <property type="entry name" value="PAP/fibrillin_dom"/>
</dbReference>
<comment type="subcellular location">
    <subcellularLocation>
        <location evidence="1">Plastid</location>
    </subcellularLocation>
</comment>
<keyword evidence="2" id="KW-0934">Plastid</keyword>
<evidence type="ECO:0000259" key="3">
    <source>
        <dbReference type="Pfam" id="PF04755"/>
    </source>
</evidence>
<gene>
    <name evidence="4" type="ORF">VOLCADRAFT_45589</name>
</gene>
<evidence type="ECO:0000256" key="1">
    <source>
        <dbReference type="ARBA" id="ARBA00004474"/>
    </source>
</evidence>
<dbReference type="RefSeq" id="XP_002950469.1">
    <property type="nucleotide sequence ID" value="XM_002950423.1"/>
</dbReference>
<dbReference type="Pfam" id="PF04755">
    <property type="entry name" value="PAP_fibrillin"/>
    <property type="match status" value="1"/>
</dbReference>
<organism evidence="5">
    <name type="scientific">Volvox carteri f. nagariensis</name>
    <dbReference type="NCBI Taxonomy" id="3068"/>
    <lineage>
        <taxon>Eukaryota</taxon>
        <taxon>Viridiplantae</taxon>
        <taxon>Chlorophyta</taxon>
        <taxon>core chlorophytes</taxon>
        <taxon>Chlorophyceae</taxon>
        <taxon>CS clade</taxon>
        <taxon>Chlamydomonadales</taxon>
        <taxon>Volvocaceae</taxon>
        <taxon>Volvox</taxon>
    </lineage>
</organism>
<dbReference type="STRING" id="3068.D8TVA5"/>
<evidence type="ECO:0000313" key="5">
    <source>
        <dbReference type="Proteomes" id="UP000001058"/>
    </source>
</evidence>
<dbReference type="FunCoup" id="D8TVA5">
    <property type="interactions" value="376"/>
</dbReference>
<name>D8TVA5_VOLCA</name>
<evidence type="ECO:0000313" key="4">
    <source>
        <dbReference type="EMBL" id="EFJ48670.1"/>
    </source>
</evidence>
<dbReference type="InterPro" id="IPR039633">
    <property type="entry name" value="PAP"/>
</dbReference>
<reference evidence="4 5" key="1">
    <citation type="journal article" date="2010" name="Science">
        <title>Genomic analysis of organismal complexity in the multicellular green alga Volvox carteri.</title>
        <authorList>
            <person name="Prochnik S.E."/>
            <person name="Umen J."/>
            <person name="Nedelcu A.M."/>
            <person name="Hallmann A."/>
            <person name="Miller S.M."/>
            <person name="Nishii I."/>
            <person name="Ferris P."/>
            <person name="Kuo A."/>
            <person name="Mitros T."/>
            <person name="Fritz-Laylin L.K."/>
            <person name="Hellsten U."/>
            <person name="Chapman J."/>
            <person name="Simakov O."/>
            <person name="Rensing S.A."/>
            <person name="Terry A."/>
            <person name="Pangilinan J."/>
            <person name="Kapitonov V."/>
            <person name="Jurka J."/>
            <person name="Salamov A."/>
            <person name="Shapiro H."/>
            <person name="Schmutz J."/>
            <person name="Grimwood J."/>
            <person name="Lindquist E."/>
            <person name="Lucas S."/>
            <person name="Grigoriev I.V."/>
            <person name="Schmitt R."/>
            <person name="Kirk D."/>
            <person name="Rokhsar D.S."/>
        </authorList>
    </citation>
    <scope>NUCLEOTIDE SEQUENCE [LARGE SCALE GENOMIC DNA]</scope>
    <source>
        <strain evidence="5">f. Nagariensis / Eve</strain>
    </source>
</reference>
<sequence>EIKAQLLSELEGLDRGIFGVPAAKKARILALISELEKHNTQTAPTANLEAVAGDWRLLYSTITITGAKRTKLGLREFVQLGAFIQHIDTANNLAVNRIEFSVSGFSSLRGFLTIRANYNVVSERRVGITYLDSTLVPTQLQKIFEANLDLLLSIFNPEGYLDLTY</sequence>
<dbReference type="Proteomes" id="UP000001058">
    <property type="component" value="Unassembled WGS sequence"/>
</dbReference>
<dbReference type="PANTHER" id="PTHR31906">
    <property type="entry name" value="PLASTID-LIPID-ASSOCIATED PROTEIN 4, CHLOROPLASTIC-RELATED"/>
    <property type="match status" value="1"/>
</dbReference>
<feature type="non-terminal residue" evidence="4">
    <location>
        <position position="1"/>
    </location>
</feature>
<dbReference type="InParanoid" id="D8TVA5"/>
<dbReference type="EMBL" id="GL378339">
    <property type="protein sequence ID" value="EFJ48670.1"/>
    <property type="molecule type" value="Genomic_DNA"/>
</dbReference>
<proteinExistence type="predicted"/>